<evidence type="ECO:0000256" key="7">
    <source>
        <dbReference type="SAM" id="MobiDB-lite"/>
    </source>
</evidence>
<dbReference type="GO" id="GO:0008270">
    <property type="term" value="F:zinc ion binding"/>
    <property type="evidence" value="ECO:0007669"/>
    <property type="project" value="UniProtKB-KW"/>
</dbReference>
<accession>A0AA47MQI5</accession>
<keyword evidence="2 6" id="KW-0863">Zinc-finger</keyword>
<feature type="region of interest" description="Disordered" evidence="7">
    <location>
        <begin position="486"/>
        <end position="511"/>
    </location>
</feature>
<proteinExistence type="predicted"/>
<gene>
    <name evidence="9" type="primary">ZBED1_58</name>
    <name evidence="9" type="ORF">N1851_017265</name>
</gene>
<organism evidence="9 10">
    <name type="scientific">Merluccius polli</name>
    <name type="common">Benguela hake</name>
    <name type="synonym">Merluccius cadenati</name>
    <dbReference type="NCBI Taxonomy" id="89951"/>
    <lineage>
        <taxon>Eukaryota</taxon>
        <taxon>Metazoa</taxon>
        <taxon>Chordata</taxon>
        <taxon>Craniata</taxon>
        <taxon>Vertebrata</taxon>
        <taxon>Euteleostomi</taxon>
        <taxon>Actinopterygii</taxon>
        <taxon>Neopterygii</taxon>
        <taxon>Teleostei</taxon>
        <taxon>Neoteleostei</taxon>
        <taxon>Acanthomorphata</taxon>
        <taxon>Zeiogadaria</taxon>
        <taxon>Gadariae</taxon>
        <taxon>Gadiformes</taxon>
        <taxon>Gadoidei</taxon>
        <taxon>Merlucciidae</taxon>
        <taxon>Merluccius</taxon>
    </lineage>
</organism>
<feature type="region of interest" description="Disordered" evidence="7">
    <location>
        <begin position="524"/>
        <end position="549"/>
    </location>
</feature>
<dbReference type="Pfam" id="PF02892">
    <property type="entry name" value="zf-BED"/>
    <property type="match status" value="1"/>
</dbReference>
<feature type="compositionally biased region" description="Low complexity" evidence="7">
    <location>
        <begin position="502"/>
        <end position="511"/>
    </location>
</feature>
<dbReference type="SMART" id="SM00614">
    <property type="entry name" value="ZnF_BED"/>
    <property type="match status" value="1"/>
</dbReference>
<dbReference type="InterPro" id="IPR003656">
    <property type="entry name" value="Znf_BED"/>
</dbReference>
<dbReference type="SUPFAM" id="SSF52266">
    <property type="entry name" value="SGNH hydrolase"/>
    <property type="match status" value="1"/>
</dbReference>
<dbReference type="PANTHER" id="PTHR46481">
    <property type="entry name" value="ZINC FINGER BED DOMAIN-CONTAINING PROTEIN 4"/>
    <property type="match status" value="1"/>
</dbReference>
<keyword evidence="5" id="KW-0804">Transcription</keyword>
<dbReference type="EMBL" id="JAOPHQ010003140">
    <property type="protein sequence ID" value="KAK0144340.1"/>
    <property type="molecule type" value="Genomic_DNA"/>
</dbReference>
<name>A0AA47MQI5_MERPO</name>
<keyword evidence="3" id="KW-0862">Zinc</keyword>
<evidence type="ECO:0000256" key="2">
    <source>
        <dbReference type="ARBA" id="ARBA00022771"/>
    </source>
</evidence>
<evidence type="ECO:0000256" key="5">
    <source>
        <dbReference type="ARBA" id="ARBA00023163"/>
    </source>
</evidence>
<evidence type="ECO:0000256" key="4">
    <source>
        <dbReference type="ARBA" id="ARBA00023015"/>
    </source>
</evidence>
<keyword evidence="1" id="KW-0479">Metal-binding</keyword>
<dbReference type="Proteomes" id="UP001174136">
    <property type="component" value="Unassembled WGS sequence"/>
</dbReference>
<reference evidence="9" key="1">
    <citation type="journal article" date="2023" name="Front. Mar. Sci.">
        <title>A new Merluccius polli reference genome to investigate the effects of global change in West African waters.</title>
        <authorList>
            <person name="Mateo J.L."/>
            <person name="Blanco-Fernandez C."/>
            <person name="Garcia-Vazquez E."/>
            <person name="Machado-Schiaffino G."/>
        </authorList>
    </citation>
    <scope>NUCLEOTIDE SEQUENCE</scope>
    <source>
        <strain evidence="9">C29</strain>
        <tissue evidence="9">Fin</tissue>
    </source>
</reference>
<evidence type="ECO:0000259" key="8">
    <source>
        <dbReference type="PROSITE" id="PS50808"/>
    </source>
</evidence>
<dbReference type="InterPro" id="IPR012337">
    <property type="entry name" value="RNaseH-like_sf"/>
</dbReference>
<dbReference type="Gene3D" id="3.40.50.12690">
    <property type="match status" value="1"/>
</dbReference>
<dbReference type="PANTHER" id="PTHR46481:SF4">
    <property type="entry name" value="ZINC FINGER BED DOMAIN-CONTAINING PROTEIN 4"/>
    <property type="match status" value="1"/>
</dbReference>
<keyword evidence="10" id="KW-1185">Reference proteome</keyword>
<dbReference type="SUPFAM" id="SSF57667">
    <property type="entry name" value="beta-beta-alpha zinc fingers"/>
    <property type="match status" value="1"/>
</dbReference>
<evidence type="ECO:0000256" key="1">
    <source>
        <dbReference type="ARBA" id="ARBA00022723"/>
    </source>
</evidence>
<dbReference type="PROSITE" id="PS50808">
    <property type="entry name" value="ZF_BED"/>
    <property type="match status" value="1"/>
</dbReference>
<evidence type="ECO:0000313" key="9">
    <source>
        <dbReference type="EMBL" id="KAK0144340.1"/>
    </source>
</evidence>
<dbReference type="AlphaFoldDB" id="A0AA47MQI5"/>
<dbReference type="SUPFAM" id="SSF53098">
    <property type="entry name" value="Ribonuclease H-like"/>
    <property type="match status" value="1"/>
</dbReference>
<dbReference type="SUPFAM" id="SSF140996">
    <property type="entry name" value="Hermes dimerisation domain"/>
    <property type="match status" value="2"/>
</dbReference>
<feature type="domain" description="BED-type" evidence="8">
    <location>
        <begin position="19"/>
        <end position="81"/>
    </location>
</feature>
<keyword evidence="4" id="KW-0805">Transcription regulation</keyword>
<evidence type="ECO:0000256" key="6">
    <source>
        <dbReference type="PROSITE-ProRule" id="PRU00027"/>
    </source>
</evidence>
<dbReference type="GO" id="GO:0003677">
    <property type="term" value="F:DNA binding"/>
    <property type="evidence" value="ECO:0007669"/>
    <property type="project" value="InterPro"/>
</dbReference>
<protein>
    <submittedName>
        <fullName evidence="9">Zinc finger BED domain-containing protein 1</fullName>
    </submittedName>
</protein>
<dbReference type="InterPro" id="IPR036236">
    <property type="entry name" value="Znf_C2H2_sf"/>
</dbReference>
<evidence type="ECO:0000256" key="3">
    <source>
        <dbReference type="ARBA" id="ARBA00022833"/>
    </source>
</evidence>
<dbReference type="InterPro" id="IPR052035">
    <property type="entry name" value="ZnF_BED_domain_contain"/>
</dbReference>
<dbReference type="Gene3D" id="3.40.50.12700">
    <property type="match status" value="1"/>
</dbReference>
<evidence type="ECO:0000313" key="10">
    <source>
        <dbReference type="Proteomes" id="UP001174136"/>
    </source>
</evidence>
<comment type="caution">
    <text evidence="9">The sequence shown here is derived from an EMBL/GenBank/DDBJ whole genome shotgun (WGS) entry which is preliminary data.</text>
</comment>
<sequence>MVAGWQHHLLVNGAVCHVTVRSFVWQYFGFLIKKDKDGNRVTDKTKTVCKLCYAVTPYTTSNTTNMNHHLQRHHKNVKTAPEKTSLKKGQLTMKQALTPTLPPSSPRAKQITRLIGEFIADYMAPFNIVENRKFIQMFKVLEPKFKMPCRGHFSEKVIPEIYNETKQSVKECLKNANCIALTTDGWTSRATQSYITITAQVIDEKWESKSFVLQTCELSESHTGVNIADVLRNALREWELTRPQTTIACVTDNASNMDIAVRESGLHPHIKCLAHVVNLASKRGLAVSRVVRLLGRVRRVTFFHKSTTVTAVLANKQTQLELPRHKLITNVQTRWNSTYEMLARYLEQQAAVSAALSSPEIRRNAREIDTLDNTDISDVEDIVKLLKPLKTATTVVCDEKEPTVSLIMPLKYMIEQSMSPDENDTQTIANMKSAILLDISDRYSGDCNDMLQECTALDPRFRSLSHLNNEQRESVYARIREKAAGLHLQRNQTSDTDERTTRASASTPGAAAAEQAVVMIETAQGAEQSQEEPVEGERQMQDMTQPPPPKKTALEDLLGSSYITLETVQSSRGIEMEILSYRNGIPIPLNKRSYSSTGERYEAKSYTKRLQKELTTGPQTLIVDDGAVNKTKHIFNKNTKVLCFTNDMVSDISEKILEITAEHPTVKSVVIHTGALDVVKQQSEVLKQDFNDLLNKVRCLNTEVFISGPLPTVRRGDERFSRLLMLNRWLKDTCAAQSVNFIDNFNIFWERRHLFEADGFCLNKSGTLEQAFSRQSAYATASKKAQDLTAAISYCIAKDMMPFQMVERPGFLRVMNVAVPHYKVPSRNFFSKTEIPKMYNAVKADVRKSLAQGEFFAATTDIWTSESGAGQPYISFTIHYLTPDWQLESHCLETQFFPEDHSAQNIRVF</sequence>